<evidence type="ECO:0000313" key="2">
    <source>
        <dbReference type="Proteomes" id="UP001168435"/>
    </source>
</evidence>
<name>A0ABT7XHD5_9ACTN</name>
<gene>
    <name evidence="1" type="ORF">QVN30_11000</name>
</gene>
<dbReference type="Proteomes" id="UP001168435">
    <property type="component" value="Unassembled WGS sequence"/>
</dbReference>
<reference evidence="1" key="2">
    <citation type="submission" date="2024-05" db="EMBL/GenBank/DDBJ databases">
        <title>Identification and characterization of horizontal gene transfer across gut microbiota members of farm animals based on homology search.</title>
        <authorList>
            <person name="Schwarzerova J."/>
            <person name="Nykrynova M."/>
            <person name="Jureckova K."/>
            <person name="Cejkova D."/>
            <person name="Rychlik I."/>
        </authorList>
    </citation>
    <scope>NUCLEOTIDE SEQUENCE</scope>
    <source>
        <strain evidence="1">176_SSukc20</strain>
    </source>
</reference>
<proteinExistence type="predicted"/>
<accession>A0ABT7XHD5</accession>
<comment type="caution">
    <text evidence="1">The sequence shown here is derived from an EMBL/GenBank/DDBJ whole genome shotgun (WGS) entry which is preliminary data.</text>
</comment>
<dbReference type="RefSeq" id="WP_289836389.1">
    <property type="nucleotide sequence ID" value="NZ_JAUEIQ010000014.1"/>
</dbReference>
<keyword evidence="2" id="KW-1185">Reference proteome</keyword>
<protein>
    <submittedName>
        <fullName evidence="1">Uncharacterized protein</fullName>
    </submittedName>
</protein>
<organism evidence="1 2">
    <name type="scientific">Collinsella ihumii</name>
    <dbReference type="NCBI Taxonomy" id="1720204"/>
    <lineage>
        <taxon>Bacteria</taxon>
        <taxon>Bacillati</taxon>
        <taxon>Actinomycetota</taxon>
        <taxon>Coriobacteriia</taxon>
        <taxon>Coriobacteriales</taxon>
        <taxon>Coriobacteriaceae</taxon>
        <taxon>Collinsella</taxon>
    </lineage>
</organism>
<sequence>MLIKVGEKSYEATFNAFTPIAYSRCFNEVVDGGRKRPKDIADAVSKIAGSLMTSDVPAIVPMLEIFYACIKTANPKFDTGFDEWVSSFPSDAYNLERKDGWASDVMRIVEDNFFPSAKENVEAATAEEESAAAAK</sequence>
<dbReference type="EMBL" id="JAUEIQ010000014">
    <property type="protein sequence ID" value="MDN0064826.1"/>
    <property type="molecule type" value="Genomic_DNA"/>
</dbReference>
<evidence type="ECO:0000313" key="1">
    <source>
        <dbReference type="EMBL" id="MDN0064826.1"/>
    </source>
</evidence>
<reference evidence="1" key="1">
    <citation type="submission" date="2023-06" db="EMBL/GenBank/DDBJ databases">
        <authorList>
            <person name="Zeman M."/>
            <person name="Kubasova T."/>
            <person name="Jahodarova E."/>
            <person name="Nykrynova M."/>
            <person name="Rychlik I."/>
        </authorList>
    </citation>
    <scope>NUCLEOTIDE SEQUENCE</scope>
    <source>
        <strain evidence="1">176_SSukc20</strain>
    </source>
</reference>